<dbReference type="PROSITE" id="PS50928">
    <property type="entry name" value="ABC_TM1"/>
    <property type="match status" value="1"/>
</dbReference>
<dbReference type="GO" id="GO:0055085">
    <property type="term" value="P:transmembrane transport"/>
    <property type="evidence" value="ECO:0007669"/>
    <property type="project" value="InterPro"/>
</dbReference>
<evidence type="ECO:0000313" key="12">
    <source>
        <dbReference type="Proteomes" id="UP000032250"/>
    </source>
</evidence>
<keyword evidence="8 9" id="KW-0472">Membrane</keyword>
<feature type="transmembrane region" description="Helical" evidence="9">
    <location>
        <begin position="267"/>
        <end position="285"/>
    </location>
</feature>
<protein>
    <submittedName>
        <fullName evidence="11">Spermidine/putrescine ABC transporter permease</fullName>
    </submittedName>
</protein>
<feature type="transmembrane region" description="Helical" evidence="9">
    <location>
        <begin position="67"/>
        <end position="89"/>
    </location>
</feature>
<proteinExistence type="inferred from homology"/>
<evidence type="ECO:0000256" key="7">
    <source>
        <dbReference type="ARBA" id="ARBA00022989"/>
    </source>
</evidence>
<dbReference type="GO" id="GO:0042597">
    <property type="term" value="C:periplasmic space"/>
    <property type="evidence" value="ECO:0007669"/>
    <property type="project" value="UniProtKB-SubCell"/>
</dbReference>
<dbReference type="PATRIC" id="fig|1379739.3.peg.889"/>
<feature type="domain" description="ABC transmembrane type-1" evidence="10">
    <location>
        <begin position="63"/>
        <end position="251"/>
    </location>
</feature>
<dbReference type="HOGENOM" id="CLU_026974_9_0_9"/>
<feature type="transmembrane region" description="Helical" evidence="9">
    <location>
        <begin position="12"/>
        <end position="33"/>
    </location>
</feature>
<dbReference type="Gene3D" id="3.40.190.10">
    <property type="entry name" value="Periplasmic binding protein-like II"/>
    <property type="match status" value="2"/>
</dbReference>
<dbReference type="Proteomes" id="UP000032250">
    <property type="component" value="Unassembled WGS sequence"/>
</dbReference>
<dbReference type="PANTHER" id="PTHR30222:SF17">
    <property type="entry name" value="SPERMIDINE_PUTRESCINE-BINDING PERIPLASMIC PROTEIN"/>
    <property type="match status" value="1"/>
</dbReference>
<dbReference type="EMBL" id="JXSU01000007">
    <property type="protein sequence ID" value="KIS22578.1"/>
    <property type="molecule type" value="Genomic_DNA"/>
</dbReference>
<evidence type="ECO:0000256" key="4">
    <source>
        <dbReference type="ARBA" id="ARBA00022692"/>
    </source>
</evidence>
<dbReference type="InterPro" id="IPR035906">
    <property type="entry name" value="MetI-like_sf"/>
</dbReference>
<comment type="similarity">
    <text evidence="9">Belongs to the binding-protein-dependent transport system permease family.</text>
</comment>
<organism evidence="11 12">
    <name type="scientific">Clostridium botulinum B2 450</name>
    <dbReference type="NCBI Taxonomy" id="1379739"/>
    <lineage>
        <taxon>Bacteria</taxon>
        <taxon>Bacillati</taxon>
        <taxon>Bacillota</taxon>
        <taxon>Clostridia</taxon>
        <taxon>Eubacteriales</taxon>
        <taxon>Clostridiaceae</taxon>
        <taxon>Clostridium</taxon>
    </lineage>
</organism>
<sequence length="614" mass="68833">MMKNNKGLLSKIYATLVYIFLYLPIFVLVVFSFNKSKLNATFTGFTLDWYKNLINNTQILEALKNSLIIAFISTFFAVIIGTLAAIGMYRYKFKGKRAMEGLLYIPVVIPEIVMGISMLAFFSSLNLPAGLITLILAHITFCISYVIIVVRARLDGFDSALEEAAQDLGATPWQTLTKVTLPVISPGIISGALLAFTLSLDDVIISFFAAGPDSNTLPLKIFSMVKFGVTPEINALSTVMMVFTLSMVVIAEGIRRNMLKNKKVKKALSFIVILLMVTGMGFTIFSNTAKTEKQVLNIFNWSEFLPQSVVEQFEKEYNVKVNYSTFSSNEEMLAKLMGGNVPYDLVVTSDYAIEIMTKQKLVQPIDKNNISNLANIDENVLDLAFDPKNTYSLPYMWGGNNIVIDKTKITKKITSFDDLWDSQFKNSMVILDDPRVMIGLALQKNGYSINSKNPKELQKAKEDLIKLMPNVKAFDSESPKTLLINGEASIGYVWGTEAYLAKLENPNLEVVLTKEGVIPQYDNFVIPKKAKNKKLAEEFINFIYKPEISAQVSEEFPYANPNKAAYPLMDKDKLNDIAVYPPREAVEGNELIKDVGETTKLYDDIWTEIKNSKK</sequence>
<evidence type="ECO:0000256" key="5">
    <source>
        <dbReference type="ARBA" id="ARBA00022729"/>
    </source>
</evidence>
<evidence type="ECO:0000256" key="8">
    <source>
        <dbReference type="ARBA" id="ARBA00023136"/>
    </source>
</evidence>
<keyword evidence="4 9" id="KW-0812">Transmembrane</keyword>
<dbReference type="PANTHER" id="PTHR30222">
    <property type="entry name" value="SPERMIDINE/PUTRESCINE-BINDING PERIPLASMIC PROTEIN"/>
    <property type="match status" value="1"/>
</dbReference>
<keyword evidence="6" id="KW-0574">Periplasm</keyword>
<dbReference type="GO" id="GO:0015846">
    <property type="term" value="P:polyamine transport"/>
    <property type="evidence" value="ECO:0007669"/>
    <property type="project" value="InterPro"/>
</dbReference>
<evidence type="ECO:0000256" key="3">
    <source>
        <dbReference type="ARBA" id="ARBA00022448"/>
    </source>
</evidence>
<dbReference type="PRINTS" id="PR00909">
    <property type="entry name" value="SPERMDNBNDNG"/>
</dbReference>
<dbReference type="SUPFAM" id="SSF161098">
    <property type="entry name" value="MetI-like"/>
    <property type="match status" value="1"/>
</dbReference>
<feature type="transmembrane region" description="Helical" evidence="9">
    <location>
        <begin position="188"/>
        <end position="210"/>
    </location>
</feature>
<feature type="transmembrane region" description="Helical" evidence="9">
    <location>
        <begin position="233"/>
        <end position="255"/>
    </location>
</feature>
<name>A0A0D0ZVD0_CLOBO</name>
<dbReference type="InterPro" id="IPR000515">
    <property type="entry name" value="MetI-like"/>
</dbReference>
<accession>A0A0D0ZVD0</accession>
<keyword evidence="5" id="KW-0732">Signal</keyword>
<dbReference type="Pfam" id="PF13416">
    <property type="entry name" value="SBP_bac_8"/>
    <property type="match status" value="1"/>
</dbReference>
<dbReference type="CDD" id="cd06261">
    <property type="entry name" value="TM_PBP2"/>
    <property type="match status" value="1"/>
</dbReference>
<dbReference type="InterPro" id="IPR006059">
    <property type="entry name" value="SBP"/>
</dbReference>
<comment type="subcellular location">
    <subcellularLocation>
        <location evidence="9">Cell membrane</location>
        <topology evidence="9">Multi-pass membrane protein</topology>
    </subcellularLocation>
    <subcellularLocation>
        <location evidence="1">Membrane</location>
        <topology evidence="1">Multi-pass membrane protein</topology>
    </subcellularLocation>
    <subcellularLocation>
        <location evidence="2">Periplasm</location>
    </subcellularLocation>
</comment>
<evidence type="ECO:0000259" key="10">
    <source>
        <dbReference type="PROSITE" id="PS50928"/>
    </source>
</evidence>
<evidence type="ECO:0000313" key="11">
    <source>
        <dbReference type="EMBL" id="KIS22578.1"/>
    </source>
</evidence>
<keyword evidence="7 9" id="KW-1133">Transmembrane helix</keyword>
<evidence type="ECO:0000256" key="2">
    <source>
        <dbReference type="ARBA" id="ARBA00004418"/>
    </source>
</evidence>
<dbReference type="GO" id="GO:0005886">
    <property type="term" value="C:plasma membrane"/>
    <property type="evidence" value="ECO:0007669"/>
    <property type="project" value="UniProtKB-SubCell"/>
</dbReference>
<feature type="transmembrane region" description="Helical" evidence="9">
    <location>
        <begin position="101"/>
        <end position="123"/>
    </location>
</feature>
<dbReference type="SUPFAM" id="SSF53850">
    <property type="entry name" value="Periplasmic binding protein-like II"/>
    <property type="match status" value="1"/>
</dbReference>
<gene>
    <name evidence="11" type="ORF">N495_02890</name>
</gene>
<reference evidence="11 12" key="1">
    <citation type="submission" date="2014-06" db="EMBL/GenBank/DDBJ databases">
        <title>Genome characterization of distinct group I Clostridium botulinum lineages.</title>
        <authorList>
            <person name="Giordani F."/>
            <person name="Anselmo A."/>
            <person name="Fillo S."/>
            <person name="Palozzi A.M."/>
            <person name="Fortunato A."/>
            <person name="Gentile B."/>
            <person name="Ciammaruconi A."/>
            <person name="Anniballi F."/>
            <person name="De Medici D."/>
            <person name="Lista F."/>
        </authorList>
    </citation>
    <scope>NUCLEOTIDE SEQUENCE [LARGE SCALE GENOMIC DNA]</scope>
    <source>
        <strain evidence="11 12">B2 450</strain>
    </source>
</reference>
<dbReference type="Gene3D" id="1.10.3720.10">
    <property type="entry name" value="MetI-like"/>
    <property type="match status" value="1"/>
</dbReference>
<evidence type="ECO:0000256" key="6">
    <source>
        <dbReference type="ARBA" id="ARBA00022764"/>
    </source>
</evidence>
<dbReference type="GO" id="GO:0019808">
    <property type="term" value="F:polyamine binding"/>
    <property type="evidence" value="ECO:0007669"/>
    <property type="project" value="InterPro"/>
</dbReference>
<dbReference type="RefSeq" id="WP_003488528.1">
    <property type="nucleotide sequence ID" value="NZ_JXSU01000007.1"/>
</dbReference>
<comment type="caution">
    <text evidence="11">The sequence shown here is derived from an EMBL/GenBank/DDBJ whole genome shotgun (WGS) entry which is preliminary data.</text>
</comment>
<feature type="transmembrane region" description="Helical" evidence="9">
    <location>
        <begin position="129"/>
        <end position="150"/>
    </location>
</feature>
<dbReference type="AlphaFoldDB" id="A0A0D0ZVD0"/>
<evidence type="ECO:0000256" key="9">
    <source>
        <dbReference type="RuleBase" id="RU363032"/>
    </source>
</evidence>
<dbReference type="InterPro" id="IPR001188">
    <property type="entry name" value="Sperm_putr-bd"/>
</dbReference>
<dbReference type="CDD" id="cd13590">
    <property type="entry name" value="PBP2_PotD_PotF_like"/>
    <property type="match status" value="1"/>
</dbReference>
<evidence type="ECO:0000256" key="1">
    <source>
        <dbReference type="ARBA" id="ARBA00004141"/>
    </source>
</evidence>
<keyword evidence="3 9" id="KW-0813">Transport</keyword>
<dbReference type="Pfam" id="PF00528">
    <property type="entry name" value="BPD_transp_1"/>
    <property type="match status" value="1"/>
</dbReference>